<evidence type="ECO:0000256" key="2">
    <source>
        <dbReference type="SAM" id="SignalP"/>
    </source>
</evidence>
<proteinExistence type="predicted"/>
<evidence type="ECO:0000313" key="3">
    <source>
        <dbReference type="EMBL" id="CAD9175803.1"/>
    </source>
</evidence>
<reference evidence="3" key="1">
    <citation type="submission" date="2021-01" db="EMBL/GenBank/DDBJ databases">
        <authorList>
            <person name="Corre E."/>
            <person name="Pelletier E."/>
            <person name="Niang G."/>
            <person name="Scheremetjew M."/>
            <person name="Finn R."/>
            <person name="Kale V."/>
            <person name="Holt S."/>
            <person name="Cochrane G."/>
            <person name="Meng A."/>
            <person name="Brown T."/>
            <person name="Cohen L."/>
        </authorList>
    </citation>
    <scope>NUCLEOTIDE SEQUENCE</scope>
    <source>
        <strain evidence="3">OF101</strain>
    </source>
</reference>
<sequence length="698" mass="76136">MAGACLRSFALVAMICGVEAARSQTSLNANPIRRVVSMLQMMQKKITEESAKDKDLFDKFNCYCQTGAKDLEASVAAAEGKIPQVQSSLDEATAQKDQLEKDLDEHKQDRLDAKDALAQASGLREKEAAEFLKESSDDKANVAALGKAIVALEKGVTGFLQTQAATAVRRLTINMDLNAADRDMLASFLSQGEGYAPQSGQIIGILKQMKDTMEKDLAAIVAEEEKAKADYASLVAAKQKEVNSNTQAIEAKLGRHGQTGVKIETLKEDLEDTTKSLGEDKKFLADLDNNCAKKKEEWEAVQKTRTDELLALAETIKILNEDDALELFKKTLPSPSLLQTRASGREVRQRALHALRAKTQLGGGLQDPRLDFLALALRGKTVGFDKVLAMIDDMVALLGKEQSSDDQKKAYCEAEIDKNEDSKKQLDLAASDLEKAIEDAKGTIDTLTDEVAALEKGIKDLDAQVAEATENRKAEHAQNEETLASDQAAKEVLKMATNRLNKFYDPALYKPLAKRELSAEDRIYENMGGVVPTPAPAPTFMQLASSQEGSRGAPPPPPKAFEAYTKKGQEKSGVMEMIKMLVADLDKEMQEIEVEEKDAQAEYETLMGDSAQKRAADSQSLAGKERATADLEAELDAHKDGKKAATGELAATLKYISSLHGECDWLMQYFDVRKEARAGEVDSLKRAKAVLSGADYSL</sequence>
<protein>
    <submittedName>
        <fullName evidence="3">Uncharacterized protein</fullName>
    </submittedName>
</protein>
<feature type="coiled-coil region" evidence="1">
    <location>
        <begin position="82"/>
        <end position="116"/>
    </location>
</feature>
<dbReference type="AlphaFoldDB" id="A0A7S1RTQ6"/>
<organism evidence="3">
    <name type="scientific">Alexandrium catenella</name>
    <name type="common">Red tide dinoflagellate</name>
    <name type="synonym">Gonyaulax catenella</name>
    <dbReference type="NCBI Taxonomy" id="2925"/>
    <lineage>
        <taxon>Eukaryota</taxon>
        <taxon>Sar</taxon>
        <taxon>Alveolata</taxon>
        <taxon>Dinophyceae</taxon>
        <taxon>Gonyaulacales</taxon>
        <taxon>Pyrocystaceae</taxon>
        <taxon>Alexandrium</taxon>
    </lineage>
</organism>
<keyword evidence="1" id="KW-0175">Coiled coil</keyword>
<name>A0A7S1RTQ6_ALECA</name>
<dbReference type="EMBL" id="HBGE01088294">
    <property type="protein sequence ID" value="CAD9175803.1"/>
    <property type="molecule type" value="Transcribed_RNA"/>
</dbReference>
<feature type="chain" id="PRO_5030789914" evidence="2">
    <location>
        <begin position="21"/>
        <end position="698"/>
    </location>
</feature>
<accession>A0A7S1RTQ6</accession>
<feature type="coiled-coil region" evidence="1">
    <location>
        <begin position="419"/>
        <end position="478"/>
    </location>
</feature>
<feature type="coiled-coil region" evidence="1">
    <location>
        <begin position="575"/>
        <end position="609"/>
    </location>
</feature>
<feature type="signal peptide" evidence="2">
    <location>
        <begin position="1"/>
        <end position="20"/>
    </location>
</feature>
<gene>
    <name evidence="3" type="ORF">ACAT0790_LOCUS52572</name>
</gene>
<evidence type="ECO:0000256" key="1">
    <source>
        <dbReference type="SAM" id="Coils"/>
    </source>
</evidence>
<keyword evidence="2" id="KW-0732">Signal</keyword>